<reference evidence="8 9" key="1">
    <citation type="journal article" date="2018" name="Nat. Genet.">
        <title>The Rosa genome provides new insights in the design of modern roses.</title>
        <authorList>
            <person name="Bendahmane M."/>
        </authorList>
    </citation>
    <scope>NUCLEOTIDE SEQUENCE [LARGE SCALE GENOMIC DNA]</scope>
    <source>
        <strain evidence="9">cv. Old Blush</strain>
    </source>
</reference>
<dbReference type="Proteomes" id="UP000238479">
    <property type="component" value="Chromosome 2"/>
</dbReference>
<evidence type="ECO:0000256" key="5">
    <source>
        <dbReference type="ARBA" id="ARBA00022833"/>
    </source>
</evidence>
<sequence length="194" mass="21828">MASHLSRMGVPQEERPTILEKLFHVVQAAVPGGHIFVLIADVTVRLLGSFNDHGNIAHPLRESSIIKIHVNKLCFKTYEIRDIDYHIISSTDTVASESLETYRVKFIPATRSSIEGLQRVRLDSLEEPTIKQNLSCSICMNEFAQGGVDQLITHLPCSHRYHVVCIIRWLETSHVCPLCRYPLPSVEDGEPSNS</sequence>
<dbReference type="InterPro" id="IPR013083">
    <property type="entry name" value="Znf_RING/FYVE/PHD"/>
</dbReference>
<evidence type="ECO:0000256" key="4">
    <source>
        <dbReference type="ARBA" id="ARBA00022771"/>
    </source>
</evidence>
<evidence type="ECO:0000256" key="6">
    <source>
        <dbReference type="PROSITE-ProRule" id="PRU00175"/>
    </source>
</evidence>
<proteinExistence type="predicted"/>
<dbReference type="PANTHER" id="PTHR15710:SF229">
    <property type="entry name" value="E3 UBIQUITIN-PROTEIN LIGASE RNF181-LIKE"/>
    <property type="match status" value="1"/>
</dbReference>
<name>A0A2P6S5R4_ROSCH</name>
<evidence type="ECO:0000256" key="1">
    <source>
        <dbReference type="ARBA" id="ARBA00000900"/>
    </source>
</evidence>
<dbReference type="PANTHER" id="PTHR15710">
    <property type="entry name" value="E3 UBIQUITIN-PROTEIN LIGASE PRAJA"/>
    <property type="match status" value="1"/>
</dbReference>
<keyword evidence="9" id="KW-1185">Reference proteome</keyword>
<keyword evidence="4 6" id="KW-0863">Zinc-finger</keyword>
<dbReference type="GO" id="GO:0005737">
    <property type="term" value="C:cytoplasm"/>
    <property type="evidence" value="ECO:0007669"/>
    <property type="project" value="TreeGrafter"/>
</dbReference>
<dbReference type="EMBL" id="PDCK01000040">
    <property type="protein sequence ID" value="PRQ54004.1"/>
    <property type="molecule type" value="Genomic_DNA"/>
</dbReference>
<keyword evidence="3" id="KW-0479">Metal-binding</keyword>
<dbReference type="PROSITE" id="PS50089">
    <property type="entry name" value="ZF_RING_2"/>
    <property type="match status" value="1"/>
</dbReference>
<accession>A0A2P6S5R4</accession>
<evidence type="ECO:0000256" key="2">
    <source>
        <dbReference type="ARBA" id="ARBA00012483"/>
    </source>
</evidence>
<feature type="domain" description="RING-type" evidence="7">
    <location>
        <begin position="136"/>
        <end position="180"/>
    </location>
</feature>
<evidence type="ECO:0000259" key="7">
    <source>
        <dbReference type="PROSITE" id="PS50089"/>
    </source>
</evidence>
<dbReference type="InterPro" id="IPR001841">
    <property type="entry name" value="Znf_RING"/>
</dbReference>
<dbReference type="Gene3D" id="3.30.40.10">
    <property type="entry name" value="Zinc/RING finger domain, C3HC4 (zinc finger)"/>
    <property type="match status" value="1"/>
</dbReference>
<dbReference type="OMA" id="CAHWYHH"/>
<dbReference type="GO" id="GO:0016567">
    <property type="term" value="P:protein ubiquitination"/>
    <property type="evidence" value="ECO:0007669"/>
    <property type="project" value="TreeGrafter"/>
</dbReference>
<keyword evidence="5" id="KW-0862">Zinc</keyword>
<dbReference type="AlphaFoldDB" id="A0A2P6S5R4"/>
<dbReference type="Gramene" id="PRQ54004">
    <property type="protein sequence ID" value="PRQ54004"/>
    <property type="gene ID" value="RchiOBHm_Chr2g0172771"/>
</dbReference>
<organism evidence="8 9">
    <name type="scientific">Rosa chinensis</name>
    <name type="common">China rose</name>
    <dbReference type="NCBI Taxonomy" id="74649"/>
    <lineage>
        <taxon>Eukaryota</taxon>
        <taxon>Viridiplantae</taxon>
        <taxon>Streptophyta</taxon>
        <taxon>Embryophyta</taxon>
        <taxon>Tracheophyta</taxon>
        <taxon>Spermatophyta</taxon>
        <taxon>Magnoliopsida</taxon>
        <taxon>eudicotyledons</taxon>
        <taxon>Gunneridae</taxon>
        <taxon>Pentapetalae</taxon>
        <taxon>rosids</taxon>
        <taxon>fabids</taxon>
        <taxon>Rosales</taxon>
        <taxon>Rosaceae</taxon>
        <taxon>Rosoideae</taxon>
        <taxon>Rosoideae incertae sedis</taxon>
        <taxon>Rosa</taxon>
    </lineage>
</organism>
<dbReference type="GO" id="GO:0061630">
    <property type="term" value="F:ubiquitin protein ligase activity"/>
    <property type="evidence" value="ECO:0007669"/>
    <property type="project" value="UniProtKB-EC"/>
</dbReference>
<dbReference type="SMART" id="SM00184">
    <property type="entry name" value="RING"/>
    <property type="match status" value="1"/>
</dbReference>
<comment type="catalytic activity">
    <reaction evidence="1">
        <text>S-ubiquitinyl-[E2 ubiquitin-conjugating enzyme]-L-cysteine + [acceptor protein]-L-lysine = [E2 ubiquitin-conjugating enzyme]-L-cysteine + N(6)-ubiquitinyl-[acceptor protein]-L-lysine.</text>
        <dbReference type="EC" id="2.3.2.27"/>
    </reaction>
</comment>
<comment type="caution">
    <text evidence="8">The sequence shown here is derived from an EMBL/GenBank/DDBJ whole genome shotgun (WGS) entry which is preliminary data.</text>
</comment>
<gene>
    <name evidence="8" type="ORF">RchiOBHm_Chr2g0172771</name>
</gene>
<protein>
    <recommendedName>
        <fullName evidence="2">RING-type E3 ubiquitin transferase</fullName>
        <ecNumber evidence="2">2.3.2.27</ecNumber>
    </recommendedName>
</protein>
<evidence type="ECO:0000256" key="3">
    <source>
        <dbReference type="ARBA" id="ARBA00022723"/>
    </source>
</evidence>
<evidence type="ECO:0000313" key="9">
    <source>
        <dbReference type="Proteomes" id="UP000238479"/>
    </source>
</evidence>
<dbReference type="Pfam" id="PF13639">
    <property type="entry name" value="zf-RING_2"/>
    <property type="match status" value="1"/>
</dbReference>
<evidence type="ECO:0000313" key="8">
    <source>
        <dbReference type="EMBL" id="PRQ54004.1"/>
    </source>
</evidence>
<dbReference type="EC" id="2.3.2.27" evidence="2"/>
<dbReference type="SUPFAM" id="SSF57850">
    <property type="entry name" value="RING/U-box"/>
    <property type="match status" value="1"/>
</dbReference>
<dbReference type="GO" id="GO:0008270">
    <property type="term" value="F:zinc ion binding"/>
    <property type="evidence" value="ECO:0007669"/>
    <property type="project" value="UniProtKB-KW"/>
</dbReference>